<dbReference type="Proteomes" id="UP000326396">
    <property type="component" value="Linkage Group LG10"/>
</dbReference>
<dbReference type="AlphaFoldDB" id="A0A5N6PZ45"/>
<keyword evidence="2" id="KW-1185">Reference proteome</keyword>
<accession>A0A5N6PZ45</accession>
<evidence type="ECO:0000313" key="1">
    <source>
        <dbReference type="EMBL" id="KAD7117850.1"/>
    </source>
</evidence>
<comment type="caution">
    <text evidence="1">The sequence shown here is derived from an EMBL/GenBank/DDBJ whole genome shotgun (WGS) entry which is preliminary data.</text>
</comment>
<dbReference type="EMBL" id="SZYD01000002">
    <property type="protein sequence ID" value="KAD7117850.1"/>
    <property type="molecule type" value="Genomic_DNA"/>
</dbReference>
<organism evidence="1 2">
    <name type="scientific">Mikania micrantha</name>
    <name type="common">bitter vine</name>
    <dbReference type="NCBI Taxonomy" id="192012"/>
    <lineage>
        <taxon>Eukaryota</taxon>
        <taxon>Viridiplantae</taxon>
        <taxon>Streptophyta</taxon>
        <taxon>Embryophyta</taxon>
        <taxon>Tracheophyta</taxon>
        <taxon>Spermatophyta</taxon>
        <taxon>Magnoliopsida</taxon>
        <taxon>eudicotyledons</taxon>
        <taxon>Gunneridae</taxon>
        <taxon>Pentapetalae</taxon>
        <taxon>asterids</taxon>
        <taxon>campanulids</taxon>
        <taxon>Asterales</taxon>
        <taxon>Asteraceae</taxon>
        <taxon>Asteroideae</taxon>
        <taxon>Heliantheae alliance</taxon>
        <taxon>Eupatorieae</taxon>
        <taxon>Mikania</taxon>
    </lineage>
</organism>
<gene>
    <name evidence="1" type="ORF">E3N88_05118</name>
</gene>
<evidence type="ECO:0000313" key="2">
    <source>
        <dbReference type="Proteomes" id="UP000326396"/>
    </source>
</evidence>
<protein>
    <submittedName>
        <fullName evidence="1">Uncharacterized protein</fullName>
    </submittedName>
</protein>
<sequence>MASSSSTKSRLMSEIMKQHNKDALYMDVLKQNFQSLEDGIKERDELSKQLQKLPPNVVRDLVILFMVDQG</sequence>
<proteinExistence type="predicted"/>
<name>A0A5N6PZ45_9ASTR</name>
<reference evidence="1 2" key="1">
    <citation type="submission" date="2019-05" db="EMBL/GenBank/DDBJ databases">
        <title>Mikania micrantha, genome provides insights into the molecular mechanism of rapid growth.</title>
        <authorList>
            <person name="Liu B."/>
        </authorList>
    </citation>
    <scope>NUCLEOTIDE SEQUENCE [LARGE SCALE GENOMIC DNA]</scope>
    <source>
        <strain evidence="1">NLD-2019</strain>
        <tissue evidence="1">Leaf</tissue>
    </source>
</reference>